<reference evidence="1" key="1">
    <citation type="journal article" date="2015" name="Nature">
        <title>Complex archaea that bridge the gap between prokaryotes and eukaryotes.</title>
        <authorList>
            <person name="Spang A."/>
            <person name="Saw J.H."/>
            <person name="Jorgensen S.L."/>
            <person name="Zaremba-Niedzwiedzka K."/>
            <person name="Martijn J."/>
            <person name="Lind A.E."/>
            <person name="van Eijk R."/>
            <person name="Schleper C."/>
            <person name="Guy L."/>
            <person name="Ettema T.J."/>
        </authorList>
    </citation>
    <scope>NUCLEOTIDE SEQUENCE</scope>
</reference>
<comment type="caution">
    <text evidence="1">The sequence shown here is derived from an EMBL/GenBank/DDBJ whole genome shotgun (WGS) entry which is preliminary data.</text>
</comment>
<accession>A0A0F9BG25</accession>
<dbReference type="AlphaFoldDB" id="A0A0F9BG25"/>
<name>A0A0F9BG25_9ZZZZ</name>
<dbReference type="EMBL" id="LAZR01052262">
    <property type="protein sequence ID" value="KKK83351.1"/>
    <property type="molecule type" value="Genomic_DNA"/>
</dbReference>
<sequence>MAGTFNIDSVEKNPNEDLSVVYLLYFDEKKGQIPLLIYPDDGLRSNKKYMRPIHYHPVWFLETEDLDHVDLEYKGYTFFGKMFLTKSERQKRRAGMGIKTPETIVLIVSLPIELEIFGDKLIHQLTEQLRNNFEDQLFEVIKSEIASDAIIKTPNILQTISIGTKIKVRIRELIDKVIKDYFASVIRKDSQSPSLKTQKAISYFSLKGFELSPPNNRFSTIELFDPIKRELLGKLPLSINDINLIENSQEIEITVQNNTEKELKNISIIITHVKEFFEKELMNQEIDFWLPKEELLFVSPIVPFIDEYLFSINERDSHGNHQKILNQRIDIKSINKINS</sequence>
<proteinExistence type="predicted"/>
<organism evidence="1">
    <name type="scientific">marine sediment metagenome</name>
    <dbReference type="NCBI Taxonomy" id="412755"/>
    <lineage>
        <taxon>unclassified sequences</taxon>
        <taxon>metagenomes</taxon>
        <taxon>ecological metagenomes</taxon>
    </lineage>
</organism>
<evidence type="ECO:0000313" key="1">
    <source>
        <dbReference type="EMBL" id="KKK83351.1"/>
    </source>
</evidence>
<protein>
    <submittedName>
        <fullName evidence="1">Uncharacterized protein</fullName>
    </submittedName>
</protein>
<gene>
    <name evidence="1" type="ORF">LCGC14_2794270</name>
</gene>